<name>A0A383A8I9_9ZZZZ</name>
<proteinExistence type="predicted"/>
<dbReference type="EMBL" id="UINC01190026">
    <property type="protein sequence ID" value="SVE03974.1"/>
    <property type="molecule type" value="Genomic_DNA"/>
</dbReference>
<dbReference type="AlphaFoldDB" id="A0A383A8I9"/>
<feature type="non-terminal residue" evidence="1">
    <location>
        <position position="122"/>
    </location>
</feature>
<organism evidence="1">
    <name type="scientific">marine metagenome</name>
    <dbReference type="NCBI Taxonomy" id="408172"/>
    <lineage>
        <taxon>unclassified sequences</taxon>
        <taxon>metagenomes</taxon>
        <taxon>ecological metagenomes</taxon>
    </lineage>
</organism>
<dbReference type="Pfam" id="PF23780">
    <property type="entry name" value="S-AdoMet_lyase"/>
    <property type="match status" value="1"/>
</dbReference>
<gene>
    <name evidence="1" type="ORF">METZ01_LOCUS456828</name>
</gene>
<reference evidence="1" key="1">
    <citation type="submission" date="2018-05" db="EMBL/GenBank/DDBJ databases">
        <authorList>
            <person name="Lanie J.A."/>
            <person name="Ng W.-L."/>
            <person name="Kazmierczak K.M."/>
            <person name="Andrzejewski T.M."/>
            <person name="Davidsen T.M."/>
            <person name="Wayne K.J."/>
            <person name="Tettelin H."/>
            <person name="Glass J.I."/>
            <person name="Rusch D."/>
            <person name="Podicherti R."/>
            <person name="Tsui H.-C.T."/>
            <person name="Winkler M.E."/>
        </authorList>
    </citation>
    <scope>NUCLEOTIDE SEQUENCE</scope>
</reference>
<dbReference type="InterPro" id="IPR057548">
    <property type="entry name" value="S-AdoMet_lyase-like"/>
</dbReference>
<accession>A0A383A8I9</accession>
<protein>
    <submittedName>
        <fullName evidence="1">Uncharacterized protein</fullName>
    </submittedName>
</protein>
<evidence type="ECO:0000313" key="1">
    <source>
        <dbReference type="EMBL" id="SVE03974.1"/>
    </source>
</evidence>
<sequence length="122" mass="13571">MTAFRVAAECGEGEKYSKSDNAKRNKSLLAKIKSKGYGATTLKGRYPEGGKSVTEISYFIVDLEDGGNLENDMKKFGEDFEQDSVLFVPKGAIQNKSKAHLIGTNHCKNNWLGYHKTETFNK</sequence>